<dbReference type="AlphaFoldDB" id="S4PGY0"/>
<sequence length="72" mass="8293">MFLCTVTDFPASTADQSLTTIWFSPAASFIPLKRLLLNSSRQFGCIFDYEVRLVEFYPHRGRERATLYLGLL</sequence>
<name>S4PGY0_9NEOP</name>
<proteinExistence type="predicted"/>
<dbReference type="EMBL" id="GAIX01000659">
    <property type="protein sequence ID" value="JAA91901.1"/>
    <property type="molecule type" value="Transcribed_RNA"/>
</dbReference>
<reference evidence="1" key="2">
    <citation type="submission" date="2013-05" db="EMBL/GenBank/DDBJ databases">
        <authorList>
            <person name="Carter J.-M."/>
            <person name="Baker S.C."/>
            <person name="Pink R."/>
            <person name="Carter D.R.F."/>
            <person name="Collins A."/>
            <person name="Tomlin J."/>
            <person name="Gibbs M."/>
            <person name="Breuker C.J."/>
        </authorList>
    </citation>
    <scope>NUCLEOTIDE SEQUENCE</scope>
    <source>
        <tissue evidence="1">Ovary</tissue>
    </source>
</reference>
<evidence type="ECO:0000313" key="1">
    <source>
        <dbReference type="EMBL" id="JAA91901.1"/>
    </source>
</evidence>
<accession>S4PGY0</accession>
<protein>
    <submittedName>
        <fullName evidence="1">Uncharacterized protein</fullName>
    </submittedName>
</protein>
<organism evidence="1">
    <name type="scientific">Pararge aegeria</name>
    <name type="common">speckled wood butterfly</name>
    <dbReference type="NCBI Taxonomy" id="116150"/>
    <lineage>
        <taxon>Eukaryota</taxon>
        <taxon>Metazoa</taxon>
        <taxon>Ecdysozoa</taxon>
        <taxon>Arthropoda</taxon>
        <taxon>Hexapoda</taxon>
        <taxon>Insecta</taxon>
        <taxon>Pterygota</taxon>
        <taxon>Neoptera</taxon>
        <taxon>Endopterygota</taxon>
        <taxon>Lepidoptera</taxon>
        <taxon>Glossata</taxon>
        <taxon>Ditrysia</taxon>
        <taxon>Papilionoidea</taxon>
        <taxon>Nymphalidae</taxon>
        <taxon>Satyrinae</taxon>
        <taxon>Satyrini</taxon>
        <taxon>Parargina</taxon>
        <taxon>Pararge</taxon>
    </lineage>
</organism>
<reference evidence="1" key="1">
    <citation type="journal article" date="2013" name="BMC Genomics">
        <title>Unscrambling butterfly oogenesis.</title>
        <authorList>
            <person name="Carter J.M."/>
            <person name="Baker S.C."/>
            <person name="Pink R."/>
            <person name="Carter D.R."/>
            <person name="Collins A."/>
            <person name="Tomlin J."/>
            <person name="Gibbs M."/>
            <person name="Breuker C.J."/>
        </authorList>
    </citation>
    <scope>NUCLEOTIDE SEQUENCE</scope>
    <source>
        <tissue evidence="1">Ovary</tissue>
    </source>
</reference>